<proteinExistence type="predicted"/>
<accession>A0AB39PP19</accession>
<dbReference type="GO" id="GO:0044550">
    <property type="term" value="P:secondary metabolite biosynthetic process"/>
    <property type="evidence" value="ECO:0007669"/>
    <property type="project" value="TreeGrafter"/>
</dbReference>
<evidence type="ECO:0000313" key="4">
    <source>
        <dbReference type="EMBL" id="XDQ30833.1"/>
    </source>
</evidence>
<evidence type="ECO:0000259" key="3">
    <source>
        <dbReference type="Pfam" id="PF08541"/>
    </source>
</evidence>
<evidence type="ECO:0000256" key="1">
    <source>
        <dbReference type="ARBA" id="ARBA00022679"/>
    </source>
</evidence>
<keyword evidence="1" id="KW-0808">Transferase</keyword>
<dbReference type="InterPro" id="IPR013747">
    <property type="entry name" value="ACP_syn_III_C"/>
</dbReference>
<evidence type="ECO:0000256" key="2">
    <source>
        <dbReference type="ARBA" id="ARBA00023315"/>
    </source>
</evidence>
<reference evidence="4" key="1">
    <citation type="submission" date="2024-07" db="EMBL/GenBank/DDBJ databases">
        <authorList>
            <person name="Yu S.T."/>
        </authorList>
    </citation>
    <scope>NUCLEOTIDE SEQUENCE</scope>
    <source>
        <strain evidence="4">R21</strain>
    </source>
</reference>
<dbReference type="RefSeq" id="WP_369241147.1">
    <property type="nucleotide sequence ID" value="NZ_CP163435.1"/>
</dbReference>
<sequence>MERAPITLDRIGNTGSAGTLTALHHSRTNGHLRPGDTYVLSAIGAGFQWGTLCLRHG</sequence>
<dbReference type="AlphaFoldDB" id="A0AB39PP19"/>
<dbReference type="EMBL" id="CP163435">
    <property type="protein sequence ID" value="XDQ30833.1"/>
    <property type="molecule type" value="Genomic_DNA"/>
</dbReference>
<name>A0AB39PP19_9ACTN</name>
<dbReference type="SUPFAM" id="SSF53901">
    <property type="entry name" value="Thiolase-like"/>
    <property type="match status" value="1"/>
</dbReference>
<dbReference type="PANTHER" id="PTHR34069">
    <property type="entry name" value="3-OXOACYL-[ACYL-CARRIER-PROTEIN] SYNTHASE 3"/>
    <property type="match status" value="1"/>
</dbReference>
<dbReference type="GO" id="GO:0016747">
    <property type="term" value="F:acyltransferase activity, transferring groups other than amino-acyl groups"/>
    <property type="evidence" value="ECO:0007669"/>
    <property type="project" value="UniProtKB-ARBA"/>
</dbReference>
<dbReference type="Gene3D" id="3.40.47.10">
    <property type="match status" value="1"/>
</dbReference>
<organism evidence="4">
    <name type="scientific">Streptomyces sp. R21</name>
    <dbReference type="NCBI Taxonomy" id="3238627"/>
    <lineage>
        <taxon>Bacteria</taxon>
        <taxon>Bacillati</taxon>
        <taxon>Actinomycetota</taxon>
        <taxon>Actinomycetes</taxon>
        <taxon>Kitasatosporales</taxon>
        <taxon>Streptomycetaceae</taxon>
        <taxon>Streptomyces</taxon>
    </lineage>
</organism>
<feature type="domain" description="Beta-ketoacyl-[acyl-carrier-protein] synthase III C-terminal" evidence="3">
    <location>
        <begin position="1"/>
        <end position="55"/>
    </location>
</feature>
<dbReference type="Pfam" id="PF08541">
    <property type="entry name" value="ACP_syn_III_C"/>
    <property type="match status" value="1"/>
</dbReference>
<dbReference type="InterPro" id="IPR016039">
    <property type="entry name" value="Thiolase-like"/>
</dbReference>
<protein>
    <submittedName>
        <fullName evidence="4">3-oxoacyl-[acyl-carrier-protein] synthase III C-terminal domain-containing protein</fullName>
    </submittedName>
</protein>
<keyword evidence="2" id="KW-0012">Acyltransferase</keyword>
<gene>
    <name evidence="4" type="ORF">AB5J56_41725</name>
</gene>
<dbReference type="PANTHER" id="PTHR34069:SF2">
    <property type="entry name" value="BETA-KETOACYL-[ACYL-CARRIER-PROTEIN] SYNTHASE III"/>
    <property type="match status" value="1"/>
</dbReference>